<evidence type="ECO:0000256" key="1">
    <source>
        <dbReference type="SAM" id="MobiDB-lite"/>
    </source>
</evidence>
<accession>A0A1E4RWJ0</accession>
<dbReference type="OrthoDB" id="1608002at2759"/>
<gene>
    <name evidence="3" type="ORF">CYBJADRAFT_169261</name>
</gene>
<proteinExistence type="predicted"/>
<dbReference type="EMBL" id="KV453939">
    <property type="protein sequence ID" value="ODV71628.1"/>
    <property type="molecule type" value="Genomic_DNA"/>
</dbReference>
<dbReference type="AlphaFoldDB" id="A0A1E4RWJ0"/>
<feature type="compositionally biased region" description="Basic and acidic residues" evidence="1">
    <location>
        <begin position="37"/>
        <end position="49"/>
    </location>
</feature>
<keyword evidence="2" id="KW-1133">Transmembrane helix</keyword>
<evidence type="ECO:0000256" key="2">
    <source>
        <dbReference type="SAM" id="Phobius"/>
    </source>
</evidence>
<protein>
    <submittedName>
        <fullName evidence="3">Uncharacterized protein</fullName>
    </submittedName>
</protein>
<keyword evidence="2" id="KW-0472">Membrane</keyword>
<name>A0A1E4RWJ0_CYBJN</name>
<dbReference type="Proteomes" id="UP000094389">
    <property type="component" value="Unassembled WGS sequence"/>
</dbReference>
<feature type="transmembrane region" description="Helical" evidence="2">
    <location>
        <begin position="12"/>
        <end position="31"/>
    </location>
</feature>
<keyword evidence="4" id="KW-1185">Reference proteome</keyword>
<sequence length="57" mass="6211">MSLKVNRKQSLVVIGASVVVAIAGFLVYKTFPHLGSKQEDGQAEEKAEQAEEEQPPQ</sequence>
<organism evidence="3 4">
    <name type="scientific">Cyberlindnera jadinii (strain ATCC 18201 / CBS 1600 / BCRC 20928 / JCM 3617 / NBRC 0987 / NRRL Y-1542)</name>
    <name type="common">Torula yeast</name>
    <name type="synonym">Candida utilis</name>
    <dbReference type="NCBI Taxonomy" id="983966"/>
    <lineage>
        <taxon>Eukaryota</taxon>
        <taxon>Fungi</taxon>
        <taxon>Dikarya</taxon>
        <taxon>Ascomycota</taxon>
        <taxon>Saccharomycotina</taxon>
        <taxon>Saccharomycetes</taxon>
        <taxon>Phaffomycetales</taxon>
        <taxon>Phaffomycetaceae</taxon>
        <taxon>Cyberlindnera</taxon>
    </lineage>
</organism>
<evidence type="ECO:0000313" key="3">
    <source>
        <dbReference type="EMBL" id="ODV71628.1"/>
    </source>
</evidence>
<feature type="region of interest" description="Disordered" evidence="1">
    <location>
        <begin position="37"/>
        <end position="57"/>
    </location>
</feature>
<reference evidence="3 4" key="1">
    <citation type="journal article" date="2016" name="Proc. Natl. Acad. Sci. U.S.A.">
        <title>Comparative genomics of biotechnologically important yeasts.</title>
        <authorList>
            <person name="Riley R."/>
            <person name="Haridas S."/>
            <person name="Wolfe K.H."/>
            <person name="Lopes M.R."/>
            <person name="Hittinger C.T."/>
            <person name="Goeker M."/>
            <person name="Salamov A.A."/>
            <person name="Wisecaver J.H."/>
            <person name="Long T.M."/>
            <person name="Calvey C.H."/>
            <person name="Aerts A.L."/>
            <person name="Barry K.W."/>
            <person name="Choi C."/>
            <person name="Clum A."/>
            <person name="Coughlan A.Y."/>
            <person name="Deshpande S."/>
            <person name="Douglass A.P."/>
            <person name="Hanson S.J."/>
            <person name="Klenk H.-P."/>
            <person name="LaButti K.M."/>
            <person name="Lapidus A."/>
            <person name="Lindquist E.A."/>
            <person name="Lipzen A.M."/>
            <person name="Meier-Kolthoff J.P."/>
            <person name="Ohm R.A."/>
            <person name="Otillar R.P."/>
            <person name="Pangilinan J.L."/>
            <person name="Peng Y."/>
            <person name="Rokas A."/>
            <person name="Rosa C.A."/>
            <person name="Scheuner C."/>
            <person name="Sibirny A.A."/>
            <person name="Slot J.C."/>
            <person name="Stielow J.B."/>
            <person name="Sun H."/>
            <person name="Kurtzman C.P."/>
            <person name="Blackwell M."/>
            <person name="Grigoriev I.V."/>
            <person name="Jeffries T.W."/>
        </authorList>
    </citation>
    <scope>NUCLEOTIDE SEQUENCE [LARGE SCALE GENOMIC DNA]</scope>
    <source>
        <strain evidence="4">ATCC 18201 / CBS 1600 / BCRC 20928 / JCM 3617 / NBRC 0987 / NRRL Y-1542</strain>
    </source>
</reference>
<evidence type="ECO:0000313" key="4">
    <source>
        <dbReference type="Proteomes" id="UP000094389"/>
    </source>
</evidence>
<dbReference type="GeneID" id="30990093"/>
<dbReference type="RefSeq" id="XP_020068667.1">
    <property type="nucleotide sequence ID" value="XM_020215697.1"/>
</dbReference>
<keyword evidence="2" id="KW-0812">Transmembrane</keyword>